<comment type="caution">
    <text evidence="1">The sequence shown here is derived from an EMBL/GenBank/DDBJ whole genome shotgun (WGS) entry which is preliminary data.</text>
</comment>
<evidence type="ECO:0000313" key="2">
    <source>
        <dbReference type="Proteomes" id="UP000005615"/>
    </source>
</evidence>
<organism evidence="1 2">
    <name type="scientific">Aequoribacter fuscus</name>
    <dbReference type="NCBI Taxonomy" id="2518989"/>
    <lineage>
        <taxon>Bacteria</taxon>
        <taxon>Pseudomonadati</taxon>
        <taxon>Pseudomonadota</taxon>
        <taxon>Gammaproteobacteria</taxon>
        <taxon>Cellvibrionales</taxon>
        <taxon>Halieaceae</taxon>
        <taxon>Aequoribacter</taxon>
    </lineage>
</organism>
<keyword evidence="2" id="KW-1185">Reference proteome</keyword>
<proteinExistence type="predicted"/>
<dbReference type="Proteomes" id="UP000005615">
    <property type="component" value="Unassembled WGS sequence"/>
</dbReference>
<sequence>MPTTNPVAIVRDLADIYARGADRLDKDLWRQALAENCLIDGPGFYNEGLDGCLELIDTLEKIFLRTRHNVMNVTAQREGAEIVAETYCIADHIQILDGEKKILSWHIRYQDRLSKNSGRWQFTRRHLIIDWEEIRTLSRDDVTA</sequence>
<dbReference type="RefSeq" id="WP_009575200.1">
    <property type="nucleotide sequence ID" value="NZ_AEIG01000021.1"/>
</dbReference>
<dbReference type="eggNOG" id="COG4319">
    <property type="taxonomic scope" value="Bacteria"/>
</dbReference>
<dbReference type="InterPro" id="IPR037401">
    <property type="entry name" value="SnoaL-like"/>
</dbReference>
<dbReference type="Gene3D" id="3.10.450.50">
    <property type="match status" value="1"/>
</dbReference>
<evidence type="ECO:0000313" key="1">
    <source>
        <dbReference type="EMBL" id="EGG30200.1"/>
    </source>
</evidence>
<accession>F3L0I2</accession>
<name>F3L0I2_9GAMM</name>
<reference evidence="1 2" key="1">
    <citation type="journal article" date="2011" name="J. Bacteriol.">
        <title>Genome sequence of strain IMCC3088, a proteorhodopsin-containing marine bacterium belonging to the OM60/NOR5 clade.</title>
        <authorList>
            <person name="Jang Y."/>
            <person name="Oh H.M."/>
            <person name="Kang I."/>
            <person name="Lee K."/>
            <person name="Yang S.J."/>
            <person name="Cho J.C."/>
        </authorList>
    </citation>
    <scope>NUCLEOTIDE SEQUENCE [LARGE SCALE GENOMIC DNA]</scope>
    <source>
        <strain evidence="1 2">IMCC3088</strain>
    </source>
</reference>
<gene>
    <name evidence="1" type="ORF">IMCC3088_903</name>
</gene>
<dbReference type="STRING" id="2518989.IMCC3088_903"/>
<dbReference type="Pfam" id="PF13577">
    <property type="entry name" value="SnoaL_4"/>
    <property type="match status" value="1"/>
</dbReference>
<protein>
    <submittedName>
        <fullName evidence="1">Uncharacterized protein</fullName>
    </submittedName>
</protein>
<dbReference type="OrthoDB" id="1492465at2"/>
<dbReference type="InterPro" id="IPR032710">
    <property type="entry name" value="NTF2-like_dom_sf"/>
</dbReference>
<dbReference type="SUPFAM" id="SSF54427">
    <property type="entry name" value="NTF2-like"/>
    <property type="match status" value="1"/>
</dbReference>
<dbReference type="EMBL" id="AEIG01000021">
    <property type="protein sequence ID" value="EGG30200.1"/>
    <property type="molecule type" value="Genomic_DNA"/>
</dbReference>
<dbReference type="CDD" id="cd00531">
    <property type="entry name" value="NTF2_like"/>
    <property type="match status" value="1"/>
</dbReference>
<dbReference type="AlphaFoldDB" id="F3L0I2"/>